<dbReference type="Pfam" id="PF16321">
    <property type="entry name" value="Ribosom_S30AE_C"/>
    <property type="match status" value="1"/>
</dbReference>
<dbReference type="InterPro" id="IPR034694">
    <property type="entry name" value="HPF_long/plastid"/>
</dbReference>
<evidence type="ECO:0000259" key="3">
    <source>
        <dbReference type="Pfam" id="PF16321"/>
    </source>
</evidence>
<dbReference type="NCBIfam" id="TIGR00741">
    <property type="entry name" value="yfiA"/>
    <property type="match status" value="1"/>
</dbReference>
<evidence type="ECO:0000313" key="5">
    <source>
        <dbReference type="Proteomes" id="UP000005730"/>
    </source>
</evidence>
<dbReference type="OrthoDB" id="9794975at2"/>
<dbReference type="CDD" id="cd00552">
    <property type="entry name" value="RaiA"/>
    <property type="match status" value="1"/>
</dbReference>
<dbReference type="AlphaFoldDB" id="H0US85"/>
<evidence type="ECO:0000256" key="1">
    <source>
        <dbReference type="ARBA" id="ARBA00022845"/>
    </source>
</evidence>
<comment type="similarity">
    <text evidence="2">Belongs to the HPF/YfiA ribosome-associated protein family. Long HPF subfamily.</text>
</comment>
<keyword evidence="5" id="KW-1185">Reference proteome</keyword>
<dbReference type="GO" id="GO:0043024">
    <property type="term" value="F:ribosomal small subunit binding"/>
    <property type="evidence" value="ECO:0007669"/>
    <property type="project" value="TreeGrafter"/>
</dbReference>
<dbReference type="SUPFAM" id="SSF69754">
    <property type="entry name" value="Ribosome binding protein Y (YfiA homologue)"/>
    <property type="match status" value="1"/>
</dbReference>
<dbReference type="Gene3D" id="3.30.505.50">
    <property type="entry name" value="Sigma 54 modulation/S30EA ribosomal protein, C-terminal domain"/>
    <property type="match status" value="1"/>
</dbReference>
<proteinExistence type="inferred from homology"/>
<dbReference type="Gene3D" id="3.30.160.100">
    <property type="entry name" value="Ribosome hibernation promotion factor-like"/>
    <property type="match status" value="1"/>
</dbReference>
<dbReference type="PANTHER" id="PTHR33231">
    <property type="entry name" value="30S RIBOSOMAL PROTEIN"/>
    <property type="match status" value="1"/>
</dbReference>
<dbReference type="GO" id="GO:0022627">
    <property type="term" value="C:cytosolic small ribosomal subunit"/>
    <property type="evidence" value="ECO:0007669"/>
    <property type="project" value="TreeGrafter"/>
</dbReference>
<dbReference type="Proteomes" id="UP000005730">
    <property type="component" value="Chromosome"/>
</dbReference>
<comment type="function">
    <text evidence="2">Required for dimerization of active 70S ribosomes into 100S ribosomes in stationary phase; 100S ribosomes are translationally inactive and sometimes present during exponential growth.</text>
</comment>
<accession>H0US85</accession>
<dbReference type="GO" id="GO:0045900">
    <property type="term" value="P:negative regulation of translational elongation"/>
    <property type="evidence" value="ECO:0007669"/>
    <property type="project" value="TreeGrafter"/>
</dbReference>
<feature type="domain" description="Sigma 54 modulation/S30EA ribosomal protein C-terminal" evidence="3">
    <location>
        <begin position="121"/>
        <end position="176"/>
    </location>
</feature>
<dbReference type="RefSeq" id="WP_006583668.1">
    <property type="nucleotide sequence ID" value="NZ_CM001377.1"/>
</dbReference>
<gene>
    <name evidence="2" type="primary">hpf</name>
    <name evidence="4" type="ORF">TheveDRAFT_1046</name>
</gene>
<keyword evidence="1 2" id="KW-0810">Translation regulation</keyword>
<dbReference type="InterPro" id="IPR038416">
    <property type="entry name" value="Ribosom_S30AE_C_sf"/>
</dbReference>
<dbReference type="InterPro" id="IPR050574">
    <property type="entry name" value="HPF/YfiA_ribosome-assoc"/>
</dbReference>
<dbReference type="STRING" id="926567.TheveDRAFT_1046"/>
<comment type="subcellular location">
    <subcellularLocation>
        <location evidence="2">Cytoplasm</location>
    </subcellularLocation>
</comment>
<dbReference type="eggNOG" id="COG1544">
    <property type="taxonomic scope" value="Bacteria"/>
</dbReference>
<keyword evidence="2" id="KW-0963">Cytoplasm</keyword>
<dbReference type="EMBL" id="CM001377">
    <property type="protein sequence ID" value="EHM10174.1"/>
    <property type="molecule type" value="Genomic_DNA"/>
</dbReference>
<evidence type="ECO:0000256" key="2">
    <source>
        <dbReference type="HAMAP-Rule" id="MF_00839"/>
    </source>
</evidence>
<comment type="subunit">
    <text evidence="2">Interacts with 100S ribosomes.</text>
</comment>
<dbReference type="InterPro" id="IPR032528">
    <property type="entry name" value="Ribosom_S30AE_C"/>
</dbReference>
<protein>
    <recommendedName>
        <fullName evidence="2">Ribosome hibernation promoting factor</fullName>
        <shortName evidence="2">HPF</shortName>
    </recommendedName>
</protein>
<name>H0US85_9BACT</name>
<dbReference type="InterPro" id="IPR003489">
    <property type="entry name" value="RHF/RaiA"/>
</dbReference>
<dbReference type="InterPro" id="IPR036567">
    <property type="entry name" value="RHF-like"/>
</dbReference>
<organism evidence="4 5">
    <name type="scientific">Thermanaerovibrio velox DSM 12556</name>
    <dbReference type="NCBI Taxonomy" id="926567"/>
    <lineage>
        <taxon>Bacteria</taxon>
        <taxon>Thermotogati</taxon>
        <taxon>Synergistota</taxon>
        <taxon>Synergistia</taxon>
        <taxon>Synergistales</taxon>
        <taxon>Synergistaceae</taxon>
        <taxon>Thermanaerovibrio</taxon>
    </lineage>
</organism>
<dbReference type="PANTHER" id="PTHR33231:SF1">
    <property type="entry name" value="30S RIBOSOMAL PROTEIN"/>
    <property type="match status" value="1"/>
</dbReference>
<dbReference type="Pfam" id="PF02482">
    <property type="entry name" value="Ribosomal_S30AE"/>
    <property type="match status" value="1"/>
</dbReference>
<dbReference type="HOGENOM" id="CLU_071472_0_3_0"/>
<reference evidence="4 5" key="1">
    <citation type="submission" date="2011-10" db="EMBL/GenBank/DDBJ databases">
        <title>The Noncontiguous Finished genome of Thermanaerovibrio velox DSM 12556.</title>
        <authorList>
            <consortium name="US DOE Joint Genome Institute (JGI-PGF)"/>
            <person name="Lucas S."/>
            <person name="Copeland A."/>
            <person name="Lapidus A."/>
            <person name="Glavina del Rio T."/>
            <person name="Dalin E."/>
            <person name="Tice H."/>
            <person name="Bruce D."/>
            <person name="Goodwin L."/>
            <person name="Pitluck S."/>
            <person name="Peters L."/>
            <person name="Mikhailova N."/>
            <person name="Teshima H."/>
            <person name="Kyrpides N."/>
            <person name="Mavromatis K."/>
            <person name="Ivanova N."/>
            <person name="Markowitz V."/>
            <person name="Cheng J.-F."/>
            <person name="Hugenholtz P."/>
            <person name="Woyke T."/>
            <person name="Wu D."/>
            <person name="Spring S."/>
            <person name="Brambilla E.-M."/>
            <person name="Klenk H.-P."/>
            <person name="Eisen J.A."/>
        </authorList>
    </citation>
    <scope>NUCLEOTIDE SEQUENCE [LARGE SCALE GENOMIC DNA]</scope>
    <source>
        <strain evidence="4 5">DSM 12556</strain>
    </source>
</reference>
<evidence type="ECO:0000313" key="4">
    <source>
        <dbReference type="EMBL" id="EHM10174.1"/>
    </source>
</evidence>
<sequence length="181" mass="21143">MDVRFVARNVELQNSVKDLMEKKLGKLERFFDRILDTQVTVDFKRGMYVVEITSNINGMVMRGEDYAPDLRKAFEKSLKNIERQVKRHKDLLVDRLQLKTKDISFELESEPFSIEEEKPQEKVEIVKVKKFPVRVMTPQEAALQMDLLGHSFFLFRDGDTGDLNVVYRRKDGGYGVLKPEV</sequence>
<dbReference type="HAMAP" id="MF_00839">
    <property type="entry name" value="HPF"/>
    <property type="match status" value="1"/>
</dbReference>